<evidence type="ECO:0000256" key="8">
    <source>
        <dbReference type="ARBA" id="ARBA00022824"/>
    </source>
</evidence>
<dbReference type="FunFam" id="1.25.40.1030:FF:000011">
    <property type="entry name" value="SEC31 homolog B, COPII coat complex component"/>
    <property type="match status" value="1"/>
</dbReference>
<dbReference type="InterPro" id="IPR040251">
    <property type="entry name" value="SEC31-like"/>
</dbReference>
<keyword evidence="7" id="KW-0677">Repeat</keyword>
<dbReference type="Pfam" id="PF12931">
    <property type="entry name" value="TPR_Sec16"/>
    <property type="match status" value="1"/>
</dbReference>
<keyword evidence="12" id="KW-0968">Cytoplasmic vesicle</keyword>
<dbReference type="Gene3D" id="1.20.940.10">
    <property type="entry name" value="Functional domain of the splicing factor Prp18"/>
    <property type="match status" value="1"/>
</dbReference>
<evidence type="ECO:0000256" key="2">
    <source>
        <dbReference type="ARBA" id="ARBA00004406"/>
    </source>
</evidence>
<evidence type="ECO:0000256" key="1">
    <source>
        <dbReference type="ARBA" id="ARBA00004180"/>
    </source>
</evidence>
<dbReference type="PANTHER" id="PTHR13923:SF11">
    <property type="entry name" value="SECRETORY 31, ISOFORM D"/>
    <property type="match status" value="1"/>
</dbReference>
<keyword evidence="11" id="KW-0472">Membrane</keyword>
<dbReference type="Pfam" id="PF00400">
    <property type="entry name" value="WD40"/>
    <property type="match status" value="2"/>
</dbReference>
<keyword evidence="21" id="KW-1185">Reference proteome</keyword>
<organism evidence="20 21">
    <name type="scientific">Mizuhopecten yessoensis</name>
    <name type="common">Japanese scallop</name>
    <name type="synonym">Patinopecten yessoensis</name>
    <dbReference type="NCBI Taxonomy" id="6573"/>
    <lineage>
        <taxon>Eukaryota</taxon>
        <taxon>Metazoa</taxon>
        <taxon>Spiralia</taxon>
        <taxon>Lophotrochozoa</taxon>
        <taxon>Mollusca</taxon>
        <taxon>Bivalvia</taxon>
        <taxon>Autobranchia</taxon>
        <taxon>Pteriomorphia</taxon>
        <taxon>Pectinida</taxon>
        <taxon>Pectinoidea</taxon>
        <taxon>Pectinidae</taxon>
        <taxon>Mizuhopecten</taxon>
    </lineage>
</organism>
<feature type="compositionally biased region" description="Polar residues" evidence="18">
    <location>
        <begin position="534"/>
        <end position="546"/>
    </location>
</feature>
<dbReference type="Gene3D" id="1.25.40.1030">
    <property type="match status" value="1"/>
</dbReference>
<keyword evidence="9" id="KW-0931">ER-Golgi transport</keyword>
<proteinExistence type="inferred from homology"/>
<dbReference type="Gene3D" id="2.130.10.10">
    <property type="entry name" value="YVTN repeat-like/Quinoprotein amine dehydrogenase"/>
    <property type="match status" value="1"/>
</dbReference>
<feature type="compositionally biased region" description="Low complexity" evidence="18">
    <location>
        <begin position="908"/>
        <end position="922"/>
    </location>
</feature>
<feature type="domain" description="Sec16 Sec23-binding" evidence="19">
    <location>
        <begin position="585"/>
        <end position="783"/>
    </location>
</feature>
<evidence type="ECO:0000256" key="9">
    <source>
        <dbReference type="ARBA" id="ARBA00022892"/>
    </source>
</evidence>
<feature type="compositionally biased region" description="Polar residues" evidence="18">
    <location>
        <begin position="980"/>
        <end position="1019"/>
    </location>
</feature>
<feature type="region of interest" description="Disordered" evidence="18">
    <location>
        <begin position="854"/>
        <end position="1109"/>
    </location>
</feature>
<dbReference type="FunFam" id="2.130.10.10:FF:000009">
    <property type="entry name" value="Protein transport protein Sec31A isoform A"/>
    <property type="match status" value="1"/>
</dbReference>
<keyword evidence="5" id="KW-0963">Cytoplasm</keyword>
<dbReference type="GO" id="GO:0090110">
    <property type="term" value="P:COPII-coated vesicle cargo loading"/>
    <property type="evidence" value="ECO:0007669"/>
    <property type="project" value="TreeGrafter"/>
</dbReference>
<evidence type="ECO:0000256" key="3">
    <source>
        <dbReference type="ARBA" id="ARBA00009358"/>
    </source>
</evidence>
<dbReference type="SMART" id="SM00320">
    <property type="entry name" value="WD40"/>
    <property type="match status" value="5"/>
</dbReference>
<reference evidence="20 21" key="1">
    <citation type="journal article" date="2017" name="Nat. Ecol. Evol.">
        <title>Scallop genome provides insights into evolution of bilaterian karyotype and development.</title>
        <authorList>
            <person name="Wang S."/>
            <person name="Zhang J."/>
            <person name="Jiao W."/>
            <person name="Li J."/>
            <person name="Xun X."/>
            <person name="Sun Y."/>
            <person name="Guo X."/>
            <person name="Huan P."/>
            <person name="Dong B."/>
            <person name="Zhang L."/>
            <person name="Hu X."/>
            <person name="Sun X."/>
            <person name="Wang J."/>
            <person name="Zhao C."/>
            <person name="Wang Y."/>
            <person name="Wang D."/>
            <person name="Huang X."/>
            <person name="Wang R."/>
            <person name="Lv J."/>
            <person name="Li Y."/>
            <person name="Zhang Z."/>
            <person name="Liu B."/>
            <person name="Lu W."/>
            <person name="Hui Y."/>
            <person name="Liang J."/>
            <person name="Zhou Z."/>
            <person name="Hou R."/>
            <person name="Li X."/>
            <person name="Liu Y."/>
            <person name="Li H."/>
            <person name="Ning X."/>
            <person name="Lin Y."/>
            <person name="Zhao L."/>
            <person name="Xing Q."/>
            <person name="Dou J."/>
            <person name="Li Y."/>
            <person name="Mao J."/>
            <person name="Guo H."/>
            <person name="Dou H."/>
            <person name="Li T."/>
            <person name="Mu C."/>
            <person name="Jiang W."/>
            <person name="Fu Q."/>
            <person name="Fu X."/>
            <person name="Miao Y."/>
            <person name="Liu J."/>
            <person name="Yu Q."/>
            <person name="Li R."/>
            <person name="Liao H."/>
            <person name="Li X."/>
            <person name="Kong Y."/>
            <person name="Jiang Z."/>
            <person name="Chourrout D."/>
            <person name="Li R."/>
            <person name="Bao Z."/>
        </authorList>
    </citation>
    <scope>NUCLEOTIDE SEQUENCE [LARGE SCALE GENOMIC DNA]</scope>
    <source>
        <strain evidence="20 21">PY_sf001</strain>
    </source>
</reference>
<accession>A0A210PTW0</accession>
<sequence>MRVKEIERTANVAWSPAAQHPIYMVAGTAAQQLDATFSTSAALEVYSLNLGDPTLNMPLVSTVPSDCRFHKLVWGSHGMSPENGEAGFIVGGTDNGGVYCYSATKMIRGDTDCLQFKQDKHTGAVKALDFNPFQSNLLATGASDSEIHIWDLNKPDSPMTPGAKSQPPEEVACVAWNQQVQHILASTFTARCVVWDLRKNEPIIKISESMSRMKSKSVAWHPEVATQLCLSSEDDHTPIIQLWDLRYATSPLKAFENHKRGVLDIAWCAQDSDLLLSCGKDNRILCWNPNSNKPDGEVVYELPTSTQWSFDVQWCPRNPAIISSSSFDGHVTMYTLMGGGHPVQQSNKVAESFNTNDPFAQGAVSQAMQQADVVPLQKAPKWLRRPCGASFAFGGKLVSFDGSKAQPSSQQPAPPREVFISQVVTETDLITCSSQLEQALINGQYVEFCAMKAANCQDTMQESIWNFLRVNFEKEPREHYIQLLGYDKTDLAKKVAQHASGDDSSVGQGVDASELAQKMSLLDTVDLQRGLSGSGQASPSVGSKTPGSGDELSAFDDIAAHQKEKERPQSPLNIPSDGDADGLLSQALLMGNFEAAVDICLSEDKMAEAVLLAIAGGPDLLSRTQKTYFKKNKSSLGRLISSVVTHNWSHIIQTCNLDNWKEALALILTYASQDEFVSLCDTLATRLESERAGNLSMYASLCYICSGNVDKLVENWNYNTKANNTPMGLQDLVEKVMVLRKAVSLSRGQEQEVTKGLLANKLNGYASLLAAQGSMETAMRYLGNSSEANLSILKDRLFHALEQSNYGVQAPPFPFNKVNLIPQGETPVQSPTHRTAPAAHSLSSRMYQTHAGATFNTSTTGSKSYAAPNQYPTTTPYSTMNGQASTNPGQGQGQSYGGQIYNPNSMPSSTASNAASGASAPSKGPLSHKYPQYPQAMPSYDQAQQYGPGSYGQQQYQPGYTGQSMSSHTPYYGDSAANPAGSQMGSNQASNIYNPTNTMTSVPPQHAAASSTLPSQSSFMDHKPATAWNDPPLVKDRKPKQSESHSQAPFTSPLYGMATESSNQQAMPADQGPPGAPVNYSNLYNPQEHQREVQAPPSNASVPEPVQPVAKQPIPSEHQVLQDIFGSLVNNCSSVASNAQMKRKLDDVSKKLEILYDRLRNEMLSQNVLLGLHQIVQAIQQYDYNTGIQVYTQMVSQGNFSEISSFMPGLKMLLQSAMQMQVYVQTQ</sequence>
<evidence type="ECO:0000256" key="5">
    <source>
        <dbReference type="ARBA" id="ARBA00022490"/>
    </source>
</evidence>
<evidence type="ECO:0000256" key="17">
    <source>
        <dbReference type="PROSITE-ProRule" id="PRU00221"/>
    </source>
</evidence>
<dbReference type="PANTHER" id="PTHR13923">
    <property type="entry name" value="SEC31-RELATED PROTEIN"/>
    <property type="match status" value="1"/>
</dbReference>
<evidence type="ECO:0000313" key="21">
    <source>
        <dbReference type="Proteomes" id="UP000242188"/>
    </source>
</evidence>
<dbReference type="PROSITE" id="PS00678">
    <property type="entry name" value="WD_REPEATS_1"/>
    <property type="match status" value="1"/>
</dbReference>
<feature type="compositionally biased region" description="Polar residues" evidence="18">
    <location>
        <begin position="870"/>
        <end position="888"/>
    </location>
</feature>
<dbReference type="GO" id="GO:0015031">
    <property type="term" value="P:protein transport"/>
    <property type="evidence" value="ECO:0007669"/>
    <property type="project" value="UniProtKB-KW"/>
</dbReference>
<feature type="compositionally biased region" description="Basic and acidic residues" evidence="18">
    <location>
        <begin position="1033"/>
        <end position="1043"/>
    </location>
</feature>
<evidence type="ECO:0000256" key="7">
    <source>
        <dbReference type="ARBA" id="ARBA00022737"/>
    </source>
</evidence>
<evidence type="ECO:0000256" key="11">
    <source>
        <dbReference type="ARBA" id="ARBA00023136"/>
    </source>
</evidence>
<comment type="similarity">
    <text evidence="3">Belongs to the WD repeat SEC31 family.</text>
</comment>
<dbReference type="EMBL" id="NEDP02005500">
    <property type="protein sequence ID" value="OWF39892.1"/>
    <property type="molecule type" value="Genomic_DNA"/>
</dbReference>
<dbReference type="Proteomes" id="UP000242188">
    <property type="component" value="Unassembled WGS sequence"/>
</dbReference>
<dbReference type="InterPro" id="IPR015943">
    <property type="entry name" value="WD40/YVTN_repeat-like_dom_sf"/>
</dbReference>
<feature type="region of interest" description="Disordered" evidence="18">
    <location>
        <begin position="531"/>
        <end position="552"/>
    </location>
</feature>
<evidence type="ECO:0000256" key="4">
    <source>
        <dbReference type="ARBA" id="ARBA00022448"/>
    </source>
</evidence>
<dbReference type="InterPro" id="IPR036322">
    <property type="entry name" value="WD40_repeat_dom_sf"/>
</dbReference>
<name>A0A210PTW0_MIZYE</name>
<comment type="subcellular location">
    <subcellularLocation>
        <location evidence="1">Cytoplasmic vesicle membrane</location>
        <topology evidence="1">Peripheral membrane protein</topology>
        <orientation evidence="1">Cytoplasmic side</orientation>
    </subcellularLocation>
    <subcellularLocation>
        <location evidence="2">Endoplasmic reticulum membrane</location>
        <topology evidence="2">Peripheral membrane protein</topology>
    </subcellularLocation>
</comment>
<keyword evidence="8" id="KW-0256">Endoplasmic reticulum</keyword>
<dbReference type="InterPro" id="IPR001680">
    <property type="entry name" value="WD40_rpt"/>
</dbReference>
<evidence type="ECO:0000256" key="16">
    <source>
        <dbReference type="ARBA" id="ARBA00043112"/>
    </source>
</evidence>
<keyword evidence="10" id="KW-0653">Protein transport</keyword>
<dbReference type="GO" id="GO:0030127">
    <property type="term" value="C:COPII vesicle coat"/>
    <property type="evidence" value="ECO:0007669"/>
    <property type="project" value="TreeGrafter"/>
</dbReference>
<evidence type="ECO:0000256" key="14">
    <source>
        <dbReference type="ARBA" id="ARBA00039468"/>
    </source>
</evidence>
<keyword evidence="4" id="KW-0813">Transport</keyword>
<comment type="caution">
    <text evidence="20">The sequence shown here is derived from an EMBL/GenBank/DDBJ whole genome shotgun (WGS) entry which is preliminary data.</text>
</comment>
<evidence type="ECO:0000256" key="18">
    <source>
        <dbReference type="SAM" id="MobiDB-lite"/>
    </source>
</evidence>
<dbReference type="FunFam" id="1.20.940.10:FF:000001">
    <property type="entry name" value="Protein transport protein Sec31A isoform A"/>
    <property type="match status" value="1"/>
</dbReference>
<evidence type="ECO:0000256" key="6">
    <source>
        <dbReference type="ARBA" id="ARBA00022574"/>
    </source>
</evidence>
<comment type="function">
    <text evidence="13">Component of the coat protein complex II (COPII) which promotes the formation of transport vesicles from the endoplasmic reticulum (ER). The coat has two main functions, the physical deformation of the endoplasmic reticulum membrane into vesicles and the selection of cargo molecules.</text>
</comment>
<gene>
    <name evidence="20" type="ORF">KP79_PYT06155</name>
</gene>
<feature type="repeat" description="WD" evidence="17">
    <location>
        <begin position="118"/>
        <end position="160"/>
    </location>
</feature>
<dbReference type="SUPFAM" id="SSF50978">
    <property type="entry name" value="WD40 repeat-like"/>
    <property type="match status" value="1"/>
</dbReference>
<feature type="compositionally biased region" description="Low complexity" evidence="18">
    <location>
        <begin position="944"/>
        <end position="964"/>
    </location>
</feature>
<evidence type="ECO:0000256" key="12">
    <source>
        <dbReference type="ARBA" id="ARBA00023329"/>
    </source>
</evidence>
<evidence type="ECO:0000256" key="10">
    <source>
        <dbReference type="ARBA" id="ARBA00022927"/>
    </source>
</evidence>
<evidence type="ECO:0000313" key="20">
    <source>
        <dbReference type="EMBL" id="OWF39892.1"/>
    </source>
</evidence>
<dbReference type="InterPro" id="IPR024298">
    <property type="entry name" value="Sec16_Sec23-bd"/>
</dbReference>
<dbReference type="GO" id="GO:0005789">
    <property type="term" value="C:endoplasmic reticulum membrane"/>
    <property type="evidence" value="ECO:0007669"/>
    <property type="project" value="UniProtKB-SubCell"/>
</dbReference>
<dbReference type="AlphaFoldDB" id="A0A210PTW0"/>
<dbReference type="PROSITE" id="PS50294">
    <property type="entry name" value="WD_REPEATS_REGION"/>
    <property type="match status" value="1"/>
</dbReference>
<dbReference type="STRING" id="6573.A0A210PTW0"/>
<dbReference type="GO" id="GO:0070971">
    <property type="term" value="C:endoplasmic reticulum exit site"/>
    <property type="evidence" value="ECO:0007669"/>
    <property type="project" value="TreeGrafter"/>
</dbReference>
<dbReference type="InterPro" id="IPR019775">
    <property type="entry name" value="WD40_repeat_CS"/>
</dbReference>
<feature type="compositionally biased region" description="Polar residues" evidence="18">
    <location>
        <begin position="854"/>
        <end position="863"/>
    </location>
</feature>
<evidence type="ECO:0000259" key="19">
    <source>
        <dbReference type="Pfam" id="PF12931"/>
    </source>
</evidence>
<evidence type="ECO:0000256" key="15">
    <source>
        <dbReference type="ARBA" id="ARBA00041470"/>
    </source>
</evidence>
<protein>
    <recommendedName>
        <fullName evidence="14">Protein transport protein Sec31A</fullName>
    </recommendedName>
    <alternativeName>
        <fullName evidence="16">SEC31-like protein 1</fullName>
    </alternativeName>
    <alternativeName>
        <fullName evidence="15">SEC31-related protein A</fullName>
    </alternativeName>
</protein>
<dbReference type="PROSITE" id="PS50082">
    <property type="entry name" value="WD_REPEATS_2"/>
    <property type="match status" value="1"/>
</dbReference>
<dbReference type="OrthoDB" id="542917at2759"/>
<dbReference type="GO" id="GO:0005198">
    <property type="term" value="F:structural molecule activity"/>
    <property type="evidence" value="ECO:0007669"/>
    <property type="project" value="TreeGrafter"/>
</dbReference>
<evidence type="ECO:0000256" key="13">
    <source>
        <dbReference type="ARBA" id="ARBA00025471"/>
    </source>
</evidence>
<keyword evidence="6 17" id="KW-0853">WD repeat</keyword>
<dbReference type="GO" id="GO:0007029">
    <property type="term" value="P:endoplasmic reticulum organization"/>
    <property type="evidence" value="ECO:0007669"/>
    <property type="project" value="TreeGrafter"/>
</dbReference>